<accession>S8A8U7</accession>
<comment type="caution">
    <text evidence="2">The sequence shown here is derived from an EMBL/GenBank/DDBJ whole genome shotgun (WGS) entry which is preliminary data.</text>
</comment>
<sequence>MERPKPSIVDIPSEILSEITRYLDPRDVKCFSTASRKLQNTLGRSNQHIWWQLLKRGIPILKHQTECDRAHFYPEVDYWSQVTDILTSKEYGCFDCLGTFDCLDTFDCLGIEYSHYLYDFVISGVFYRTYCVNCLRKHMWFPSIARLDEIAEQFEEEISYRSGAYLYRNTIAFHSRHIFIQEWPDVDTSQIQAYAIARDVAKDRGIYPVDFSQNHPADCYRDIVSTDPHFMKVQYPCRDLIGVSNPWIHYNDARKAIETQVSLENRAEDSRFLIKWNIHHANKDKERPTEEAGPKRSIWEPKGAVIHRLLKCLTDIYRAKYQWFHTFRPANRFRRYMERIVLQVLDQDPRDFDFDDGDDDDDDPNSFLNKMPVAHRIYIIADDLRGRLTPRNKFDSSPEEQEIVDACTELLRVHLGDPGEAVGDFYNVRNGAMLYDWLEVETKIKIAKTPGGVSVWMNPNDDPTCQFCGFVAKRLGNPEEEGLEESWNNNEKLAWHIFRKHSKRFGESWDCTIPA</sequence>
<keyword evidence="3" id="KW-1185">Reference proteome</keyword>
<dbReference type="InterPro" id="IPR036047">
    <property type="entry name" value="F-box-like_dom_sf"/>
</dbReference>
<name>S8A8U7_DACHA</name>
<dbReference type="AlphaFoldDB" id="S8A8U7"/>
<dbReference type="HOGENOM" id="CLU_528942_0_0_1"/>
<dbReference type="InterPro" id="IPR001810">
    <property type="entry name" value="F-box_dom"/>
</dbReference>
<dbReference type="EMBL" id="AQGS01000471">
    <property type="protein sequence ID" value="EPS39430.1"/>
    <property type="molecule type" value="Genomic_DNA"/>
</dbReference>
<reference evidence="3" key="2">
    <citation type="submission" date="2013-04" db="EMBL/GenBank/DDBJ databases">
        <title>Genomic mechanisms accounting for the adaptation to parasitism in nematode-trapping fungi.</title>
        <authorList>
            <person name="Ahren D.G."/>
        </authorList>
    </citation>
    <scope>NUCLEOTIDE SEQUENCE [LARGE SCALE GENOMIC DNA]</scope>
    <source>
        <strain evidence="3">CBS 200.50</strain>
    </source>
</reference>
<evidence type="ECO:0000259" key="1">
    <source>
        <dbReference type="PROSITE" id="PS50181"/>
    </source>
</evidence>
<dbReference type="PROSITE" id="PS50181">
    <property type="entry name" value="FBOX"/>
    <property type="match status" value="1"/>
</dbReference>
<dbReference type="SUPFAM" id="SSF81383">
    <property type="entry name" value="F-box domain"/>
    <property type="match status" value="1"/>
</dbReference>
<evidence type="ECO:0000313" key="2">
    <source>
        <dbReference type="EMBL" id="EPS39430.1"/>
    </source>
</evidence>
<organism evidence="2 3">
    <name type="scientific">Dactylellina haptotyla (strain CBS 200.50)</name>
    <name type="common">Nematode-trapping fungus</name>
    <name type="synonym">Monacrosporium haptotylum</name>
    <dbReference type="NCBI Taxonomy" id="1284197"/>
    <lineage>
        <taxon>Eukaryota</taxon>
        <taxon>Fungi</taxon>
        <taxon>Dikarya</taxon>
        <taxon>Ascomycota</taxon>
        <taxon>Pezizomycotina</taxon>
        <taxon>Orbiliomycetes</taxon>
        <taxon>Orbiliales</taxon>
        <taxon>Orbiliaceae</taxon>
        <taxon>Dactylellina</taxon>
    </lineage>
</organism>
<evidence type="ECO:0000313" key="3">
    <source>
        <dbReference type="Proteomes" id="UP000015100"/>
    </source>
</evidence>
<dbReference type="Proteomes" id="UP000015100">
    <property type="component" value="Unassembled WGS sequence"/>
</dbReference>
<feature type="domain" description="F-box" evidence="1">
    <location>
        <begin position="5"/>
        <end position="53"/>
    </location>
</feature>
<proteinExistence type="predicted"/>
<reference evidence="2 3" key="1">
    <citation type="journal article" date="2013" name="PLoS Genet.">
        <title>Genomic mechanisms accounting for the adaptation to parasitism in nematode-trapping fungi.</title>
        <authorList>
            <person name="Meerupati T."/>
            <person name="Andersson K.M."/>
            <person name="Friman E."/>
            <person name="Kumar D."/>
            <person name="Tunlid A."/>
            <person name="Ahren D."/>
        </authorList>
    </citation>
    <scope>NUCLEOTIDE SEQUENCE [LARGE SCALE GENOMIC DNA]</scope>
    <source>
        <strain evidence="2 3">CBS 200.50</strain>
    </source>
</reference>
<gene>
    <name evidence="2" type="ORF">H072_6775</name>
</gene>
<dbReference type="CDD" id="cd09917">
    <property type="entry name" value="F-box_SF"/>
    <property type="match status" value="1"/>
</dbReference>
<protein>
    <recommendedName>
        <fullName evidence="1">F-box domain-containing protein</fullName>
    </recommendedName>
</protein>